<evidence type="ECO:0000313" key="2">
    <source>
        <dbReference type="Proteomes" id="UP000239936"/>
    </source>
</evidence>
<dbReference type="AlphaFoldDB" id="A0A2S7XR99"/>
<organism evidence="1 2">
    <name type="scientific">Chromatium okenii</name>
    <dbReference type="NCBI Taxonomy" id="61644"/>
    <lineage>
        <taxon>Bacteria</taxon>
        <taxon>Pseudomonadati</taxon>
        <taxon>Pseudomonadota</taxon>
        <taxon>Gammaproteobacteria</taxon>
        <taxon>Chromatiales</taxon>
        <taxon>Chromatiaceae</taxon>
        <taxon>Chromatium</taxon>
    </lineage>
</organism>
<gene>
    <name evidence="1" type="ORF">CXB77_10945</name>
</gene>
<sequence length="59" mass="6702">MARHQAMMQAQYAAMQREADARMREYWERMQSAPAPANVPYGYPGYPAGYLPGAPNPQR</sequence>
<dbReference type="EMBL" id="PPGH01000035">
    <property type="protein sequence ID" value="PQJ96274.1"/>
    <property type="molecule type" value="Genomic_DNA"/>
</dbReference>
<name>A0A2S7XR99_9GAMM</name>
<reference evidence="1 2" key="1">
    <citation type="submission" date="2018-01" db="EMBL/GenBank/DDBJ databases">
        <title>The complete genome sequence of Chromatium okenii LaCa, a purple sulfur bacterium with a turbulent life.</title>
        <authorList>
            <person name="Luedin S.M."/>
            <person name="Liechti N."/>
            <person name="Storelli N."/>
            <person name="Danza F."/>
            <person name="Wittwer M."/>
            <person name="Pothier J.F."/>
            <person name="Tonolla M.A."/>
        </authorList>
    </citation>
    <scope>NUCLEOTIDE SEQUENCE [LARGE SCALE GENOMIC DNA]</scope>
    <source>
        <strain evidence="1 2">LaCa</strain>
    </source>
</reference>
<dbReference type="Proteomes" id="UP000239936">
    <property type="component" value="Unassembled WGS sequence"/>
</dbReference>
<comment type="caution">
    <text evidence="1">The sequence shown here is derived from an EMBL/GenBank/DDBJ whole genome shotgun (WGS) entry which is preliminary data.</text>
</comment>
<protein>
    <submittedName>
        <fullName evidence="1">Uncharacterized protein</fullName>
    </submittedName>
</protein>
<keyword evidence="2" id="KW-1185">Reference proteome</keyword>
<evidence type="ECO:0000313" key="1">
    <source>
        <dbReference type="EMBL" id="PQJ96274.1"/>
    </source>
</evidence>
<accession>A0A2S7XR99</accession>
<proteinExistence type="predicted"/>